<dbReference type="InterPro" id="IPR033658">
    <property type="entry name" value="GRX_PICOT-like"/>
</dbReference>
<dbReference type="SUPFAM" id="SSF52833">
    <property type="entry name" value="Thioredoxin-like"/>
    <property type="match status" value="1"/>
</dbReference>
<evidence type="ECO:0000256" key="1">
    <source>
        <dbReference type="ARBA" id="ARBA00008983"/>
    </source>
</evidence>
<dbReference type="RefSeq" id="XP_042922607.1">
    <property type="nucleotide sequence ID" value="XM_043064039.1"/>
</dbReference>
<dbReference type="Proteomes" id="UP000006906">
    <property type="component" value="Chromosome 7"/>
</dbReference>
<dbReference type="EMBL" id="CM008968">
    <property type="protein sequence ID" value="PNW80628.1"/>
    <property type="molecule type" value="Genomic_DNA"/>
</dbReference>
<dbReference type="GO" id="GO:0051537">
    <property type="term" value="F:2 iron, 2 sulfur cluster binding"/>
    <property type="evidence" value="ECO:0007669"/>
    <property type="project" value="UniProtKB-KW"/>
</dbReference>
<dbReference type="FunFam" id="3.40.30.10:FF:000005">
    <property type="entry name" value="Glutaredoxin 5"/>
    <property type="match status" value="1"/>
</dbReference>
<dbReference type="OrthoDB" id="415696at2759"/>
<dbReference type="OMA" id="THPTKIT"/>
<evidence type="ECO:0000256" key="3">
    <source>
        <dbReference type="ARBA" id="ARBA00022723"/>
    </source>
</evidence>
<dbReference type="InParanoid" id="A0A2K3DJC9"/>
<gene>
    <name evidence="8" type="ORF">CHLRE_07g325600v5</name>
</gene>
<evidence type="ECO:0000313" key="8">
    <source>
        <dbReference type="EMBL" id="PNW80628.1"/>
    </source>
</evidence>
<dbReference type="InterPro" id="IPR002109">
    <property type="entry name" value="Glutaredoxin"/>
</dbReference>
<evidence type="ECO:0000256" key="2">
    <source>
        <dbReference type="ARBA" id="ARBA00022714"/>
    </source>
</evidence>
<dbReference type="PROSITE" id="PS51354">
    <property type="entry name" value="GLUTAREDOXIN_2"/>
    <property type="match status" value="1"/>
</dbReference>
<dbReference type="STRING" id="3055.A0A2K3DJC9"/>
<dbReference type="FunCoup" id="A0A2K3DJC9">
    <property type="interactions" value="1229"/>
</dbReference>
<organism evidence="8 9">
    <name type="scientific">Chlamydomonas reinhardtii</name>
    <name type="common">Chlamydomonas smithii</name>
    <dbReference type="NCBI Taxonomy" id="3055"/>
    <lineage>
        <taxon>Eukaryota</taxon>
        <taxon>Viridiplantae</taxon>
        <taxon>Chlorophyta</taxon>
        <taxon>core chlorophytes</taxon>
        <taxon>Chlorophyceae</taxon>
        <taxon>CS clade</taxon>
        <taxon>Chlamydomonadales</taxon>
        <taxon>Chlamydomonadaceae</taxon>
        <taxon>Chlamydomonas</taxon>
    </lineage>
</organism>
<evidence type="ECO:0000256" key="6">
    <source>
        <dbReference type="ARBA" id="ARBA00023284"/>
    </source>
</evidence>
<protein>
    <recommendedName>
        <fullName evidence="7">Glutaredoxin domain-containing protein</fullName>
    </recommendedName>
</protein>
<keyword evidence="9" id="KW-1185">Reference proteome</keyword>
<evidence type="ECO:0000313" key="9">
    <source>
        <dbReference type="Proteomes" id="UP000006906"/>
    </source>
</evidence>
<dbReference type="GO" id="GO:0005759">
    <property type="term" value="C:mitochondrial matrix"/>
    <property type="evidence" value="ECO:0000318"/>
    <property type="project" value="GO_Central"/>
</dbReference>
<dbReference type="KEGG" id="cre:CHLRE_07g325600v5"/>
<dbReference type="GeneID" id="5726624"/>
<feature type="domain" description="Glutaredoxin" evidence="7">
    <location>
        <begin position="65"/>
        <end position="129"/>
    </location>
</feature>
<dbReference type="Pfam" id="PF00462">
    <property type="entry name" value="Glutaredoxin"/>
    <property type="match status" value="1"/>
</dbReference>
<sequence length="161" mass="17246">MLARVAIGSLSKARQAAAFSPSAVLQRCLATDADSHDDFKPKHAAPATSASVDDQIKASIAKDKVHVFMKGTPDSPQCGFSRMACVVLNAYGVQFGATNVLSDAEVREGIKKFTSWPTIPQVFVNGEFIGGCDILMGMHDKNELEPLLEPIRKEQAAAAKK</sequence>
<keyword evidence="6" id="KW-0676">Redox-active center</keyword>
<dbReference type="PANTHER" id="PTHR10293:SF16">
    <property type="entry name" value="GLUTAREDOXIN-RELATED PROTEIN 5, MITOCHONDRIAL"/>
    <property type="match status" value="1"/>
</dbReference>
<dbReference type="ExpressionAtlas" id="A0A2K3DJC9">
    <property type="expression patterns" value="baseline"/>
</dbReference>
<dbReference type="AlphaFoldDB" id="A0A2K3DJC9"/>
<keyword evidence="3" id="KW-0479">Metal-binding</keyword>
<dbReference type="InterPro" id="IPR036249">
    <property type="entry name" value="Thioredoxin-like_sf"/>
</dbReference>
<dbReference type="Gene3D" id="3.40.30.10">
    <property type="entry name" value="Glutaredoxin"/>
    <property type="match status" value="1"/>
</dbReference>
<dbReference type="Gramene" id="PNW80628">
    <property type="protein sequence ID" value="PNW80628"/>
    <property type="gene ID" value="CHLRE_07g325600v5"/>
</dbReference>
<evidence type="ECO:0000256" key="4">
    <source>
        <dbReference type="ARBA" id="ARBA00023004"/>
    </source>
</evidence>
<keyword evidence="4" id="KW-0408">Iron</keyword>
<evidence type="ECO:0000259" key="7">
    <source>
        <dbReference type="Pfam" id="PF00462"/>
    </source>
</evidence>
<keyword evidence="5" id="KW-0411">Iron-sulfur</keyword>
<dbReference type="NCBIfam" id="TIGR00365">
    <property type="entry name" value="Grx4 family monothiol glutaredoxin"/>
    <property type="match status" value="1"/>
</dbReference>
<proteinExistence type="inferred from homology"/>
<dbReference type="CDD" id="cd03028">
    <property type="entry name" value="GRX_PICOT_like"/>
    <property type="match status" value="1"/>
</dbReference>
<comment type="similarity">
    <text evidence="1">Belongs to the glutaredoxin family. CGFS subfamily.</text>
</comment>
<keyword evidence="2" id="KW-0001">2Fe-2S</keyword>
<dbReference type="InterPro" id="IPR004480">
    <property type="entry name" value="Monothiol_GRX-rel"/>
</dbReference>
<reference evidence="8 9" key="1">
    <citation type="journal article" date="2007" name="Science">
        <title>The Chlamydomonas genome reveals the evolution of key animal and plant functions.</title>
        <authorList>
            <person name="Merchant S.S."/>
            <person name="Prochnik S.E."/>
            <person name="Vallon O."/>
            <person name="Harris E.H."/>
            <person name="Karpowicz S.J."/>
            <person name="Witman G.B."/>
            <person name="Terry A."/>
            <person name="Salamov A."/>
            <person name="Fritz-Laylin L.K."/>
            <person name="Marechal-Drouard L."/>
            <person name="Marshall W.F."/>
            <person name="Qu L.H."/>
            <person name="Nelson D.R."/>
            <person name="Sanderfoot A.A."/>
            <person name="Spalding M.H."/>
            <person name="Kapitonov V.V."/>
            <person name="Ren Q."/>
            <person name="Ferris P."/>
            <person name="Lindquist E."/>
            <person name="Shapiro H."/>
            <person name="Lucas S.M."/>
            <person name="Grimwood J."/>
            <person name="Schmutz J."/>
            <person name="Cardol P."/>
            <person name="Cerutti H."/>
            <person name="Chanfreau G."/>
            <person name="Chen C.L."/>
            <person name="Cognat V."/>
            <person name="Croft M.T."/>
            <person name="Dent R."/>
            <person name="Dutcher S."/>
            <person name="Fernandez E."/>
            <person name="Fukuzawa H."/>
            <person name="Gonzalez-Ballester D."/>
            <person name="Gonzalez-Halphen D."/>
            <person name="Hallmann A."/>
            <person name="Hanikenne M."/>
            <person name="Hippler M."/>
            <person name="Inwood W."/>
            <person name="Jabbari K."/>
            <person name="Kalanon M."/>
            <person name="Kuras R."/>
            <person name="Lefebvre P.A."/>
            <person name="Lemaire S.D."/>
            <person name="Lobanov A.V."/>
            <person name="Lohr M."/>
            <person name="Manuell A."/>
            <person name="Meier I."/>
            <person name="Mets L."/>
            <person name="Mittag M."/>
            <person name="Mittelmeier T."/>
            <person name="Moroney J.V."/>
            <person name="Moseley J."/>
            <person name="Napoli C."/>
            <person name="Nedelcu A.M."/>
            <person name="Niyogi K."/>
            <person name="Novoselov S.V."/>
            <person name="Paulsen I.T."/>
            <person name="Pazour G."/>
            <person name="Purton S."/>
            <person name="Ral J.P."/>
            <person name="Riano-Pachon D.M."/>
            <person name="Riekhof W."/>
            <person name="Rymarquis L."/>
            <person name="Schroda M."/>
            <person name="Stern D."/>
            <person name="Umen J."/>
            <person name="Willows R."/>
            <person name="Wilson N."/>
            <person name="Zimmer S.L."/>
            <person name="Allmer J."/>
            <person name="Balk J."/>
            <person name="Bisova K."/>
            <person name="Chen C.J."/>
            <person name="Elias M."/>
            <person name="Gendler K."/>
            <person name="Hauser C."/>
            <person name="Lamb M.R."/>
            <person name="Ledford H."/>
            <person name="Long J.C."/>
            <person name="Minagawa J."/>
            <person name="Page M.D."/>
            <person name="Pan J."/>
            <person name="Pootakham W."/>
            <person name="Roje S."/>
            <person name="Rose A."/>
            <person name="Stahlberg E."/>
            <person name="Terauchi A.M."/>
            <person name="Yang P."/>
            <person name="Ball S."/>
            <person name="Bowler C."/>
            <person name="Dieckmann C.L."/>
            <person name="Gladyshev V.N."/>
            <person name="Green P."/>
            <person name="Jorgensen R."/>
            <person name="Mayfield S."/>
            <person name="Mueller-Roeber B."/>
            <person name="Rajamani S."/>
            <person name="Sayre R.T."/>
            <person name="Brokstein P."/>
            <person name="Dubchak I."/>
            <person name="Goodstein D."/>
            <person name="Hornick L."/>
            <person name="Huang Y.W."/>
            <person name="Jhaveri J."/>
            <person name="Luo Y."/>
            <person name="Martinez D."/>
            <person name="Ngau W.C."/>
            <person name="Otillar B."/>
            <person name="Poliakov A."/>
            <person name="Porter A."/>
            <person name="Szajkowski L."/>
            <person name="Werner G."/>
            <person name="Zhou K."/>
            <person name="Grigoriev I.V."/>
            <person name="Rokhsar D.S."/>
            <person name="Grossman A.R."/>
        </authorList>
    </citation>
    <scope>NUCLEOTIDE SEQUENCE [LARGE SCALE GENOMIC DNA]</scope>
    <source>
        <strain evidence="9">CC-503</strain>
    </source>
</reference>
<evidence type="ECO:0000256" key="5">
    <source>
        <dbReference type="ARBA" id="ARBA00023014"/>
    </source>
</evidence>
<accession>A0A2K3DJC9</accession>
<dbReference type="GO" id="GO:0046872">
    <property type="term" value="F:metal ion binding"/>
    <property type="evidence" value="ECO:0007669"/>
    <property type="project" value="UniProtKB-KW"/>
</dbReference>
<dbReference type="PaxDb" id="3055-EDP07150"/>
<dbReference type="PANTHER" id="PTHR10293">
    <property type="entry name" value="GLUTAREDOXIN FAMILY MEMBER"/>
    <property type="match status" value="1"/>
</dbReference>
<name>A0A2K3DJC9_CHLRE</name>